<dbReference type="Pfam" id="PF12898">
    <property type="entry name" value="Stc1"/>
    <property type="match status" value="1"/>
</dbReference>
<dbReference type="EMBL" id="AVOT02002570">
    <property type="protein sequence ID" value="MBW0470860.1"/>
    <property type="molecule type" value="Genomic_DNA"/>
</dbReference>
<organism evidence="2 3">
    <name type="scientific">Austropuccinia psidii MF-1</name>
    <dbReference type="NCBI Taxonomy" id="1389203"/>
    <lineage>
        <taxon>Eukaryota</taxon>
        <taxon>Fungi</taxon>
        <taxon>Dikarya</taxon>
        <taxon>Basidiomycota</taxon>
        <taxon>Pucciniomycotina</taxon>
        <taxon>Pucciniomycetes</taxon>
        <taxon>Pucciniales</taxon>
        <taxon>Sphaerophragmiaceae</taxon>
        <taxon>Austropuccinia</taxon>
    </lineage>
</organism>
<comment type="caution">
    <text evidence="2">The sequence shown here is derived from an EMBL/GenBank/DDBJ whole genome shotgun (WGS) entry which is preliminary data.</text>
</comment>
<dbReference type="InterPro" id="IPR024630">
    <property type="entry name" value="Stc1"/>
</dbReference>
<proteinExistence type="predicted"/>
<gene>
    <name evidence="2" type="ORF">O181_010575</name>
</gene>
<dbReference type="OrthoDB" id="2496880at2759"/>
<feature type="domain" description="Stc1" evidence="1">
    <location>
        <begin position="18"/>
        <end position="118"/>
    </location>
</feature>
<dbReference type="Proteomes" id="UP000765509">
    <property type="component" value="Unassembled WGS sequence"/>
</dbReference>
<dbReference type="AlphaFoldDB" id="A0A9Q3GL17"/>
<evidence type="ECO:0000259" key="1">
    <source>
        <dbReference type="Pfam" id="PF12898"/>
    </source>
</evidence>
<accession>A0A9Q3GL17</accession>
<keyword evidence="3" id="KW-1185">Reference proteome</keyword>
<evidence type="ECO:0000313" key="3">
    <source>
        <dbReference type="Proteomes" id="UP000765509"/>
    </source>
</evidence>
<sequence length="165" mass="19130">MPADRPQRDTTTEKRIFCTGCKIIKDQDQFDGSQLKKRFGSKLTLSKDFKLGYNAEDERLKLLEKDKVLQKIWCISCIPKLIEEFFCSGCEEMLPRSHFAQAQLSKHVLDDDRLCRVCAGLTMEKIEAIRVGEHFKADKIESQLDQRRGARSTLKEKRVDDDDDE</sequence>
<protein>
    <recommendedName>
        <fullName evidence="1">Stc1 domain-containing protein</fullName>
    </recommendedName>
</protein>
<evidence type="ECO:0000313" key="2">
    <source>
        <dbReference type="EMBL" id="MBW0470860.1"/>
    </source>
</evidence>
<reference evidence="2" key="1">
    <citation type="submission" date="2021-03" db="EMBL/GenBank/DDBJ databases">
        <title>Draft genome sequence of rust myrtle Austropuccinia psidii MF-1, a brazilian biotype.</title>
        <authorList>
            <person name="Quecine M.C."/>
            <person name="Pachon D.M.R."/>
            <person name="Bonatelli M.L."/>
            <person name="Correr F.H."/>
            <person name="Franceschini L.M."/>
            <person name="Leite T.F."/>
            <person name="Margarido G.R.A."/>
            <person name="Almeida C.A."/>
            <person name="Ferrarezi J.A."/>
            <person name="Labate C.A."/>
        </authorList>
    </citation>
    <scope>NUCLEOTIDE SEQUENCE</scope>
    <source>
        <strain evidence="2">MF-1</strain>
    </source>
</reference>
<name>A0A9Q3GL17_9BASI</name>